<gene>
    <name evidence="2" type="ORF">F3J38_21085</name>
</gene>
<accession>A0ABX0R3H1</accession>
<keyword evidence="1" id="KW-0812">Transmembrane</keyword>
<dbReference type="EMBL" id="VWXD01000008">
    <property type="protein sequence ID" value="NIF02520.1"/>
    <property type="molecule type" value="Genomic_DNA"/>
</dbReference>
<protein>
    <submittedName>
        <fullName evidence="2">Uncharacterized protein</fullName>
    </submittedName>
</protein>
<name>A0ABX0R3H1_9GAMM</name>
<keyword evidence="1" id="KW-0472">Membrane</keyword>
<evidence type="ECO:0000256" key="1">
    <source>
        <dbReference type="SAM" id="Phobius"/>
    </source>
</evidence>
<reference evidence="2 3" key="1">
    <citation type="journal article" date="2019" name="bioRxiv">
        <title>Bacteria contribute to plant secondary compound degradation in a generalist herbivore system.</title>
        <authorList>
            <person name="Francoeur C.B."/>
            <person name="Khadempour L."/>
            <person name="Moreira-Soto R.D."/>
            <person name="Gotting K."/>
            <person name="Book A.J."/>
            <person name="Pinto-Tomas A.A."/>
            <person name="Keefover-Ring K."/>
            <person name="Currie C.R."/>
        </authorList>
    </citation>
    <scope>NUCLEOTIDE SEQUENCE [LARGE SCALE GENOMIC DNA]</scope>
    <source>
        <strain evidence="2 3">Acro-805</strain>
    </source>
</reference>
<sequence>MYRIEEIVSTMSRLEDSSIKVERKGEALEKKIHHWFLILAVVPFLISLVLVVVHHFNPLSSIFKSIGLYMALVSQFFGVLILFSESIIGIISIIRWKTYLSKYFTLEIERDEEYAKSLFKYEKHELLYAKYWIETKVSRNESRLKLFFGDKTAAIALLGLS</sequence>
<comment type="caution">
    <text evidence="2">The sequence shown here is derived from an EMBL/GenBank/DDBJ whole genome shotgun (WGS) entry which is preliminary data.</text>
</comment>
<feature type="transmembrane region" description="Helical" evidence="1">
    <location>
        <begin position="35"/>
        <end position="56"/>
    </location>
</feature>
<evidence type="ECO:0000313" key="2">
    <source>
        <dbReference type="EMBL" id="NIF02520.1"/>
    </source>
</evidence>
<proteinExistence type="predicted"/>
<dbReference type="Proteomes" id="UP000780690">
    <property type="component" value="Unassembled WGS sequence"/>
</dbReference>
<organism evidence="2 3">
    <name type="scientific">Candidatus Pantoea formicae</name>
    <dbReference type="NCBI Taxonomy" id="2608355"/>
    <lineage>
        <taxon>Bacteria</taxon>
        <taxon>Pseudomonadati</taxon>
        <taxon>Pseudomonadota</taxon>
        <taxon>Gammaproteobacteria</taxon>
        <taxon>Enterobacterales</taxon>
        <taxon>Erwiniaceae</taxon>
        <taxon>Pantoea</taxon>
    </lineage>
</organism>
<dbReference type="RefSeq" id="WP_167141592.1">
    <property type="nucleotide sequence ID" value="NZ_VWXD01000008.1"/>
</dbReference>
<feature type="transmembrane region" description="Helical" evidence="1">
    <location>
        <begin position="68"/>
        <end position="94"/>
    </location>
</feature>
<evidence type="ECO:0000313" key="3">
    <source>
        <dbReference type="Proteomes" id="UP000780690"/>
    </source>
</evidence>
<keyword evidence="1" id="KW-1133">Transmembrane helix</keyword>
<keyword evidence="3" id="KW-1185">Reference proteome</keyword>